<proteinExistence type="predicted"/>
<reference evidence="1" key="1">
    <citation type="journal article" date="2020" name="Nature">
        <title>Giant virus diversity and host interactions through global metagenomics.</title>
        <authorList>
            <person name="Schulz F."/>
            <person name="Roux S."/>
            <person name="Paez-Espino D."/>
            <person name="Jungbluth S."/>
            <person name="Walsh D.A."/>
            <person name="Denef V.J."/>
            <person name="McMahon K.D."/>
            <person name="Konstantinidis K.T."/>
            <person name="Eloe-Fadrosh E.A."/>
            <person name="Kyrpides N.C."/>
            <person name="Woyke T."/>
        </authorList>
    </citation>
    <scope>NUCLEOTIDE SEQUENCE</scope>
    <source>
        <strain evidence="1">GVMAG-S-1101164-72</strain>
    </source>
</reference>
<dbReference type="AlphaFoldDB" id="A0A6C0AR01"/>
<evidence type="ECO:0000313" key="1">
    <source>
        <dbReference type="EMBL" id="QHS81903.1"/>
    </source>
</evidence>
<accession>A0A6C0AR01</accession>
<organism evidence="1">
    <name type="scientific">viral metagenome</name>
    <dbReference type="NCBI Taxonomy" id="1070528"/>
    <lineage>
        <taxon>unclassified sequences</taxon>
        <taxon>metagenomes</taxon>
        <taxon>organismal metagenomes</taxon>
    </lineage>
</organism>
<sequence>MPTYYIQPSSSTTLTSRGLVPTTIQTGTNQGAVNPGSSTGTNCCCPSSTNFLATLTDKLYLMAQSLKEQFAYLESHSTSTQQKAKGVIIAEIAVKARVDVKWEYVIYIQMYGPPVKGQFDPVYLEQIRDGIEDGTIKVPG</sequence>
<dbReference type="EMBL" id="MN740761">
    <property type="protein sequence ID" value="QHS81903.1"/>
    <property type="molecule type" value="Genomic_DNA"/>
</dbReference>
<protein>
    <submittedName>
        <fullName evidence="1">Uncharacterized protein</fullName>
    </submittedName>
</protein>
<name>A0A6C0AR01_9ZZZZ</name>